<dbReference type="PANTHER" id="PTHR36562">
    <property type="entry name" value="SERINE/ARGININE REPETITIVE MATRIX 2"/>
    <property type="match status" value="1"/>
</dbReference>
<keyword evidence="10" id="KW-1185">Reference proteome</keyword>
<gene>
    <name evidence="9" type="ORF">CONCODRAFT_43935</name>
</gene>
<dbReference type="AlphaFoldDB" id="A0A137NU61"/>
<dbReference type="InterPro" id="IPR013170">
    <property type="entry name" value="mRNA_splic_Cwf21_dom"/>
</dbReference>
<feature type="region of interest" description="Disordered" evidence="7">
    <location>
        <begin position="1"/>
        <end position="48"/>
    </location>
</feature>
<name>A0A137NU61_CONC2</name>
<dbReference type="OMA" id="MEHETHQ"/>
<feature type="compositionally biased region" description="Basic and acidic residues" evidence="7">
    <location>
        <begin position="28"/>
        <end position="48"/>
    </location>
</feature>
<keyword evidence="4" id="KW-0747">Spliceosome</keyword>
<feature type="compositionally biased region" description="Polar residues" evidence="7">
    <location>
        <begin position="10"/>
        <end position="25"/>
    </location>
</feature>
<comment type="similarity">
    <text evidence="2">Belongs to the CWC21 family.</text>
</comment>
<evidence type="ECO:0000313" key="10">
    <source>
        <dbReference type="Proteomes" id="UP000070444"/>
    </source>
</evidence>
<dbReference type="EMBL" id="KQ964746">
    <property type="protein sequence ID" value="KXN66276.1"/>
    <property type="molecule type" value="Genomic_DNA"/>
</dbReference>
<sequence length="130" mass="15471">MYNGIGLQTARGSGTNGYIQRNKSQLKSRRDPFKESEKRIDEKTSLQKQPDQEILLHERKRKIEIKCMELRLQLEDDGLDEDEIDEKVDVYREELLKKDMDKKVKEDAQKLKEYQTHQLADAKHRENKNL</sequence>
<dbReference type="GO" id="GO:0006397">
    <property type="term" value="P:mRNA processing"/>
    <property type="evidence" value="ECO:0007669"/>
    <property type="project" value="UniProtKB-KW"/>
</dbReference>
<evidence type="ECO:0000256" key="5">
    <source>
        <dbReference type="ARBA" id="ARBA00023187"/>
    </source>
</evidence>
<dbReference type="GO" id="GO:0008380">
    <property type="term" value="P:RNA splicing"/>
    <property type="evidence" value="ECO:0007669"/>
    <property type="project" value="UniProtKB-KW"/>
</dbReference>
<evidence type="ECO:0000256" key="2">
    <source>
        <dbReference type="ARBA" id="ARBA00005954"/>
    </source>
</evidence>
<keyword evidence="6" id="KW-0539">Nucleus</keyword>
<dbReference type="SMART" id="SM01115">
    <property type="entry name" value="cwf21"/>
    <property type="match status" value="1"/>
</dbReference>
<keyword evidence="3" id="KW-0507">mRNA processing</keyword>
<dbReference type="Proteomes" id="UP000070444">
    <property type="component" value="Unassembled WGS sequence"/>
</dbReference>
<evidence type="ECO:0000256" key="7">
    <source>
        <dbReference type="SAM" id="MobiDB-lite"/>
    </source>
</evidence>
<dbReference type="InterPro" id="IPR051372">
    <property type="entry name" value="CWC21"/>
</dbReference>
<keyword evidence="5" id="KW-0508">mRNA splicing</keyword>
<dbReference type="STRING" id="796925.A0A137NU61"/>
<comment type="subcellular location">
    <subcellularLocation>
        <location evidence="1">Nucleus</location>
    </subcellularLocation>
</comment>
<dbReference type="Pfam" id="PF08312">
    <property type="entry name" value="cwf21"/>
    <property type="match status" value="1"/>
</dbReference>
<dbReference type="PANTHER" id="PTHR36562:SF5">
    <property type="entry name" value="SERINE_ARGININE REPETITIVE MATRIX 2"/>
    <property type="match status" value="1"/>
</dbReference>
<evidence type="ECO:0000259" key="8">
    <source>
        <dbReference type="SMART" id="SM01115"/>
    </source>
</evidence>
<dbReference type="CDD" id="cd21373">
    <property type="entry name" value="cwf21_SRRM2-like"/>
    <property type="match status" value="1"/>
</dbReference>
<evidence type="ECO:0000313" key="9">
    <source>
        <dbReference type="EMBL" id="KXN66276.1"/>
    </source>
</evidence>
<evidence type="ECO:0000256" key="1">
    <source>
        <dbReference type="ARBA" id="ARBA00004123"/>
    </source>
</evidence>
<proteinExistence type="inferred from homology"/>
<dbReference type="Gene3D" id="6.10.140.420">
    <property type="match status" value="1"/>
</dbReference>
<reference evidence="9 10" key="1">
    <citation type="journal article" date="2015" name="Genome Biol. Evol.">
        <title>Phylogenomic analyses indicate that early fungi evolved digesting cell walls of algal ancestors of land plants.</title>
        <authorList>
            <person name="Chang Y."/>
            <person name="Wang S."/>
            <person name="Sekimoto S."/>
            <person name="Aerts A.L."/>
            <person name="Choi C."/>
            <person name="Clum A."/>
            <person name="LaButti K.M."/>
            <person name="Lindquist E.A."/>
            <person name="Yee Ngan C."/>
            <person name="Ohm R.A."/>
            <person name="Salamov A.A."/>
            <person name="Grigoriev I.V."/>
            <person name="Spatafora J.W."/>
            <person name="Berbee M.L."/>
        </authorList>
    </citation>
    <scope>NUCLEOTIDE SEQUENCE [LARGE SCALE GENOMIC DNA]</scope>
    <source>
        <strain evidence="9 10">NRRL 28638</strain>
    </source>
</reference>
<evidence type="ECO:0000256" key="6">
    <source>
        <dbReference type="ARBA" id="ARBA00023242"/>
    </source>
</evidence>
<evidence type="ECO:0000256" key="4">
    <source>
        <dbReference type="ARBA" id="ARBA00022728"/>
    </source>
</evidence>
<protein>
    <submittedName>
        <fullName evidence="9">Cwf21-domain-containing protein</fullName>
    </submittedName>
</protein>
<dbReference type="GO" id="GO:0005681">
    <property type="term" value="C:spliceosomal complex"/>
    <property type="evidence" value="ECO:0007669"/>
    <property type="project" value="UniProtKB-KW"/>
</dbReference>
<feature type="domain" description="CWF21" evidence="8">
    <location>
        <begin position="55"/>
        <end position="100"/>
    </location>
</feature>
<accession>A0A137NU61</accession>
<organism evidence="9 10">
    <name type="scientific">Conidiobolus coronatus (strain ATCC 28846 / CBS 209.66 / NRRL 28638)</name>
    <name type="common">Delacroixia coronata</name>
    <dbReference type="NCBI Taxonomy" id="796925"/>
    <lineage>
        <taxon>Eukaryota</taxon>
        <taxon>Fungi</taxon>
        <taxon>Fungi incertae sedis</taxon>
        <taxon>Zoopagomycota</taxon>
        <taxon>Entomophthoromycotina</taxon>
        <taxon>Entomophthoromycetes</taxon>
        <taxon>Entomophthorales</taxon>
        <taxon>Ancylistaceae</taxon>
        <taxon>Conidiobolus</taxon>
    </lineage>
</organism>
<evidence type="ECO:0000256" key="3">
    <source>
        <dbReference type="ARBA" id="ARBA00022664"/>
    </source>
</evidence>